<keyword evidence="10" id="KW-1185">Reference proteome</keyword>
<evidence type="ECO:0000256" key="7">
    <source>
        <dbReference type="PIRSR" id="PIRSR001123-1"/>
    </source>
</evidence>
<dbReference type="InterPro" id="IPR008007">
    <property type="entry name" value="Peptidase_M42"/>
</dbReference>
<dbReference type="PIRSF" id="PIRSF001123">
    <property type="entry name" value="PepA_GA"/>
    <property type="match status" value="1"/>
</dbReference>
<feature type="binding site" evidence="8">
    <location>
        <position position="310"/>
    </location>
    <ligand>
        <name>Zn(2+)</name>
        <dbReference type="ChEBI" id="CHEBI:29105"/>
        <label>2</label>
    </ligand>
</feature>
<dbReference type="GO" id="GO:0046872">
    <property type="term" value="F:metal ion binding"/>
    <property type="evidence" value="ECO:0007669"/>
    <property type="project" value="UniProtKB-UniRule"/>
</dbReference>
<keyword evidence="4 8" id="KW-0479">Metal-binding</keyword>
<feature type="binding site" evidence="8">
    <location>
        <position position="200"/>
    </location>
    <ligand>
        <name>Zn(2+)</name>
        <dbReference type="ChEBI" id="CHEBI:29105"/>
        <label>2</label>
    </ligand>
</feature>
<dbReference type="Proteomes" id="UP000593890">
    <property type="component" value="Chromosome"/>
</dbReference>
<proteinExistence type="inferred from homology"/>
<protein>
    <submittedName>
        <fullName evidence="9">Aminopeptidase</fullName>
    </submittedName>
</protein>
<feature type="binding site" evidence="8">
    <location>
        <position position="171"/>
    </location>
    <ligand>
        <name>Zn(2+)</name>
        <dbReference type="ChEBI" id="CHEBI:29105"/>
        <label>1</label>
    </ligand>
</feature>
<dbReference type="Gene3D" id="2.40.30.40">
    <property type="entry name" value="Peptidase M42, domain 2"/>
    <property type="match status" value="1"/>
</dbReference>
<keyword evidence="3" id="KW-0645">Protease</keyword>
<evidence type="ECO:0000313" key="10">
    <source>
        <dbReference type="Proteomes" id="UP000593890"/>
    </source>
</evidence>
<sequence length="340" mass="36416">MMELLKQLCEIPGISGREERVRTFLMEAIGDKAQCKVDALGNLLVHKEGKSRGIKRVLLDAHMDEVGFLITHVDEEGFLRFTTVGGIDSKVLLGKHVLVGDNLLPGVIAGKPIHLLKADERDKAVDASDLRIDIGASSKEQAEQVVHPGDMAVWDTSFEKMGNLLKGRALDNRAGCAMLLKLVLGEVPYDLDVVFSVQEEIGLHGAKTAAFALTPDLSIVVDTTTAADLSGVPEEKKVCRLGSGPAISFMDLRTMYDKSLYDAAFSMAKRLNIPCQPKASVSGGNNAGAIHQSGTGVRTLALSTPCRYLHSPAGLICEDDLTNGLILVRELSAAMASGQL</sequence>
<gene>
    <name evidence="9" type="ORF">C12CBH8_22820</name>
</gene>
<keyword evidence="2 9" id="KW-0031">Aminopeptidase</keyword>
<organism evidence="9 10">
    <name type="scientific">Solibaculum mannosilyticum</name>
    <dbReference type="NCBI Taxonomy" id="2780922"/>
    <lineage>
        <taxon>Bacteria</taxon>
        <taxon>Bacillati</taxon>
        <taxon>Bacillota</taxon>
        <taxon>Clostridia</taxon>
        <taxon>Eubacteriales</taxon>
        <taxon>Oscillospiraceae</taxon>
        <taxon>Solibaculum</taxon>
    </lineage>
</organism>
<feature type="binding site" evidence="8">
    <location>
        <position position="222"/>
    </location>
    <ligand>
        <name>Zn(2+)</name>
        <dbReference type="ChEBI" id="CHEBI:29105"/>
        <label>1</label>
    </ligand>
</feature>
<feature type="active site" description="Proton acceptor" evidence="7">
    <location>
        <position position="199"/>
    </location>
</feature>
<dbReference type="PANTHER" id="PTHR32481:SF0">
    <property type="entry name" value="AMINOPEPTIDASE YPDE-RELATED"/>
    <property type="match status" value="1"/>
</dbReference>
<dbReference type="AlphaFoldDB" id="A0A7I8D8U8"/>
<dbReference type="InterPro" id="IPR023367">
    <property type="entry name" value="Peptidase_M42_dom2"/>
</dbReference>
<dbReference type="KEGG" id="sman:C12CBH8_22820"/>
<evidence type="ECO:0000256" key="1">
    <source>
        <dbReference type="ARBA" id="ARBA00006272"/>
    </source>
</evidence>
<dbReference type="Pfam" id="PF05343">
    <property type="entry name" value="Peptidase_M42"/>
    <property type="match status" value="1"/>
</dbReference>
<dbReference type="InterPro" id="IPR051464">
    <property type="entry name" value="Peptidase_M42_aminopept"/>
</dbReference>
<accession>A0A7I8D8U8</accession>
<feature type="binding site" evidence="8">
    <location>
        <position position="62"/>
    </location>
    <ligand>
        <name>Zn(2+)</name>
        <dbReference type="ChEBI" id="CHEBI:29105"/>
        <label>1</label>
    </ligand>
</feature>
<name>A0A7I8D8U8_9FIRM</name>
<evidence type="ECO:0000256" key="3">
    <source>
        <dbReference type="ARBA" id="ARBA00022670"/>
    </source>
</evidence>
<dbReference type="SUPFAM" id="SSF53187">
    <property type="entry name" value="Zn-dependent exopeptidases"/>
    <property type="match status" value="1"/>
</dbReference>
<reference evidence="10" key="1">
    <citation type="submission" date="2020-07" db="EMBL/GenBank/DDBJ databases">
        <title>Complete genome sequencing of Clostridia bacterium strain 12CBH8.</title>
        <authorList>
            <person name="Sakamoto M."/>
            <person name="Murakami T."/>
            <person name="Mori H."/>
        </authorList>
    </citation>
    <scope>NUCLEOTIDE SEQUENCE [LARGE SCALE GENOMIC DNA]</scope>
    <source>
        <strain evidence="10">12CBH8</strain>
    </source>
</reference>
<comment type="cofactor">
    <cofactor evidence="8">
        <name>a divalent metal cation</name>
        <dbReference type="ChEBI" id="CHEBI:60240"/>
    </cofactor>
    <text evidence="8">Binds 2 divalent metal cations per subunit.</text>
</comment>
<dbReference type="PANTHER" id="PTHR32481">
    <property type="entry name" value="AMINOPEPTIDASE"/>
    <property type="match status" value="1"/>
</dbReference>
<evidence type="ECO:0000256" key="4">
    <source>
        <dbReference type="ARBA" id="ARBA00022723"/>
    </source>
</evidence>
<dbReference type="Gene3D" id="3.40.630.10">
    <property type="entry name" value="Zn peptidases"/>
    <property type="match status" value="1"/>
</dbReference>
<dbReference type="CDD" id="cd05656">
    <property type="entry name" value="M42_Frv"/>
    <property type="match status" value="1"/>
</dbReference>
<feature type="binding site" evidence="8">
    <location>
        <position position="171"/>
    </location>
    <ligand>
        <name>Zn(2+)</name>
        <dbReference type="ChEBI" id="CHEBI:29105"/>
        <label>2</label>
    </ligand>
</feature>
<dbReference type="RefSeq" id="WP_246441589.1">
    <property type="nucleotide sequence ID" value="NZ_AP023321.1"/>
</dbReference>
<evidence type="ECO:0000256" key="8">
    <source>
        <dbReference type="PIRSR" id="PIRSR001123-2"/>
    </source>
</evidence>
<dbReference type="SUPFAM" id="SSF101821">
    <property type="entry name" value="Aminopeptidase/glucanase lid domain"/>
    <property type="match status" value="1"/>
</dbReference>
<comment type="similarity">
    <text evidence="1 6">Belongs to the peptidase M42 family.</text>
</comment>
<dbReference type="GO" id="GO:0006508">
    <property type="term" value="P:proteolysis"/>
    <property type="evidence" value="ECO:0007669"/>
    <property type="project" value="UniProtKB-KW"/>
</dbReference>
<evidence type="ECO:0000256" key="2">
    <source>
        <dbReference type="ARBA" id="ARBA00022438"/>
    </source>
</evidence>
<evidence type="ECO:0000313" key="9">
    <source>
        <dbReference type="EMBL" id="BCI61643.1"/>
    </source>
</evidence>
<dbReference type="EMBL" id="AP023321">
    <property type="protein sequence ID" value="BCI61643.1"/>
    <property type="molecule type" value="Genomic_DNA"/>
</dbReference>
<dbReference type="GO" id="GO:0004177">
    <property type="term" value="F:aminopeptidase activity"/>
    <property type="evidence" value="ECO:0007669"/>
    <property type="project" value="UniProtKB-UniRule"/>
</dbReference>
<evidence type="ECO:0000256" key="6">
    <source>
        <dbReference type="PIRNR" id="PIRNR001123"/>
    </source>
</evidence>
<evidence type="ECO:0000256" key="5">
    <source>
        <dbReference type="ARBA" id="ARBA00022801"/>
    </source>
</evidence>
<keyword evidence="5" id="KW-0378">Hydrolase</keyword>